<name>A0A4C2A7T1_EUMVA</name>
<gene>
    <name evidence="1" type="ORF">EVAR_84164_1</name>
</gene>
<comment type="caution">
    <text evidence="1">The sequence shown here is derived from an EMBL/GenBank/DDBJ whole genome shotgun (WGS) entry which is preliminary data.</text>
</comment>
<dbReference type="Proteomes" id="UP000299102">
    <property type="component" value="Unassembled WGS sequence"/>
</dbReference>
<proteinExistence type="predicted"/>
<dbReference type="AlphaFoldDB" id="A0A4C2A7T1"/>
<evidence type="ECO:0000313" key="2">
    <source>
        <dbReference type="Proteomes" id="UP000299102"/>
    </source>
</evidence>
<evidence type="ECO:0000313" key="1">
    <source>
        <dbReference type="EMBL" id="GBP96911.1"/>
    </source>
</evidence>
<organism evidence="1 2">
    <name type="scientific">Eumeta variegata</name>
    <name type="common">Bagworm moth</name>
    <name type="synonym">Eumeta japonica</name>
    <dbReference type="NCBI Taxonomy" id="151549"/>
    <lineage>
        <taxon>Eukaryota</taxon>
        <taxon>Metazoa</taxon>
        <taxon>Ecdysozoa</taxon>
        <taxon>Arthropoda</taxon>
        <taxon>Hexapoda</taxon>
        <taxon>Insecta</taxon>
        <taxon>Pterygota</taxon>
        <taxon>Neoptera</taxon>
        <taxon>Endopterygota</taxon>
        <taxon>Lepidoptera</taxon>
        <taxon>Glossata</taxon>
        <taxon>Ditrysia</taxon>
        <taxon>Tineoidea</taxon>
        <taxon>Psychidae</taxon>
        <taxon>Oiketicinae</taxon>
        <taxon>Eumeta</taxon>
    </lineage>
</organism>
<reference evidence="1 2" key="1">
    <citation type="journal article" date="2019" name="Commun. Biol.">
        <title>The bagworm genome reveals a unique fibroin gene that provides high tensile strength.</title>
        <authorList>
            <person name="Kono N."/>
            <person name="Nakamura H."/>
            <person name="Ohtoshi R."/>
            <person name="Tomita M."/>
            <person name="Numata K."/>
            <person name="Arakawa K."/>
        </authorList>
    </citation>
    <scope>NUCLEOTIDE SEQUENCE [LARGE SCALE GENOMIC DNA]</scope>
</reference>
<accession>A0A4C2A7T1</accession>
<sequence>MARRSTVDGSRSSTLEPEFGSVRGMRHFAEVHGLRVPVSTDVPDSPALHLIESGCFPTRMSREQPREDQRGMEGDHLCGAQAHEAYVIALSRRRISS</sequence>
<keyword evidence="2" id="KW-1185">Reference proteome</keyword>
<dbReference type="EMBL" id="BGZK01002847">
    <property type="protein sequence ID" value="GBP96911.1"/>
    <property type="molecule type" value="Genomic_DNA"/>
</dbReference>
<protein>
    <submittedName>
        <fullName evidence="1">Uncharacterized protein</fullName>
    </submittedName>
</protein>